<dbReference type="InterPro" id="IPR029069">
    <property type="entry name" value="HotDog_dom_sf"/>
</dbReference>
<name>A0ABY9XC64_9BACT</name>
<dbReference type="SUPFAM" id="SSF54637">
    <property type="entry name" value="Thioesterase/thiol ester dehydrase-isomerase"/>
    <property type="match status" value="1"/>
</dbReference>
<reference evidence="1 2" key="1">
    <citation type="submission" date="2019-08" db="EMBL/GenBank/DDBJ databases">
        <title>Archangium and Cystobacter genomes.</title>
        <authorList>
            <person name="Chen I.-C.K."/>
            <person name="Wielgoss S."/>
        </authorList>
    </citation>
    <scope>NUCLEOTIDE SEQUENCE [LARGE SCALE GENOMIC DNA]</scope>
    <source>
        <strain evidence="1 2">Cbm 6</strain>
    </source>
</reference>
<dbReference type="EMBL" id="CP043494">
    <property type="protein sequence ID" value="WNG52936.1"/>
    <property type="molecule type" value="Genomic_DNA"/>
</dbReference>
<protein>
    <submittedName>
        <fullName evidence="1">Uncharacterized protein</fullName>
    </submittedName>
</protein>
<dbReference type="Gene3D" id="3.10.129.10">
    <property type="entry name" value="Hotdog Thioesterase"/>
    <property type="match status" value="1"/>
</dbReference>
<proteinExistence type="predicted"/>
<sequence>MTVSQSPASISALATPALATLWGDRMPFGAASARLHEVLSRPELFARICVRDPYFALSEVTVVGHGAVEAGVPVEQETEGEASPINAAEVGRHLAILGSCAASLANPKDGQHYYLARRARLERLHEGPLPRATSLLRGVAKAEFKERRTATANTLLSSAEGQPLFSLEVDYNVLSAPAFLRLFQGARQEMRREPRAEREPRAGTSVDFAAMRQNPHRRPPPLRELVRDGECLKATLGPVSAELCKGHFAMHPVLPVAVVMSGLSGLAGTLLRQLVGNASARYLVTRGEVRAESLAYAGESVTFGAHRHGVEGNEHRFYCWAAVGERLVGVMELTLTCLE</sequence>
<keyword evidence="2" id="KW-1185">Reference proteome</keyword>
<organism evidence="1 2">
    <name type="scientific">Archangium minus</name>
    <dbReference type="NCBI Taxonomy" id="83450"/>
    <lineage>
        <taxon>Bacteria</taxon>
        <taxon>Pseudomonadati</taxon>
        <taxon>Myxococcota</taxon>
        <taxon>Myxococcia</taxon>
        <taxon>Myxococcales</taxon>
        <taxon>Cystobacterineae</taxon>
        <taxon>Archangiaceae</taxon>
        <taxon>Archangium</taxon>
    </lineage>
</organism>
<evidence type="ECO:0000313" key="2">
    <source>
        <dbReference type="Proteomes" id="UP001611383"/>
    </source>
</evidence>
<gene>
    <name evidence="1" type="ORF">F0U60_44910</name>
</gene>
<evidence type="ECO:0000313" key="1">
    <source>
        <dbReference type="EMBL" id="WNG52936.1"/>
    </source>
</evidence>
<accession>A0ABY9XC64</accession>
<dbReference type="Proteomes" id="UP001611383">
    <property type="component" value="Chromosome"/>
</dbReference>